<proteinExistence type="predicted"/>
<evidence type="ECO:0000313" key="1">
    <source>
        <dbReference type="EMBL" id="SDF12442.1"/>
    </source>
</evidence>
<gene>
    <name evidence="1" type="ORF">SAMN05216557_102260</name>
</gene>
<protein>
    <submittedName>
        <fullName evidence="1">Uncharacterized protein</fullName>
    </submittedName>
</protein>
<dbReference type="AlphaFoldDB" id="A0A1G7IIB6"/>
<evidence type="ECO:0000313" key="2">
    <source>
        <dbReference type="Proteomes" id="UP000323502"/>
    </source>
</evidence>
<accession>A0A1G7IIB6</accession>
<sequence>MIRSTFAVPVLLALASILGLVVALTGDGARDVLSCAALALPIVAVGWAMLRRT</sequence>
<organism evidence="1 2">
    <name type="scientific">Sphingomonas carotinifaciens</name>
    <dbReference type="NCBI Taxonomy" id="1166323"/>
    <lineage>
        <taxon>Bacteria</taxon>
        <taxon>Pseudomonadati</taxon>
        <taxon>Pseudomonadota</taxon>
        <taxon>Alphaproteobacteria</taxon>
        <taxon>Sphingomonadales</taxon>
        <taxon>Sphingomonadaceae</taxon>
        <taxon>Sphingomonas</taxon>
    </lineage>
</organism>
<dbReference type="EMBL" id="FNBI01000002">
    <property type="protein sequence ID" value="SDF12442.1"/>
    <property type="molecule type" value="Genomic_DNA"/>
</dbReference>
<reference evidence="1 2" key="1">
    <citation type="submission" date="2016-10" db="EMBL/GenBank/DDBJ databases">
        <authorList>
            <person name="Varghese N."/>
            <person name="Submissions S."/>
        </authorList>
    </citation>
    <scope>NUCLEOTIDE SEQUENCE [LARGE SCALE GENOMIC DNA]</scope>
    <source>
        <strain evidence="1 2">S7-754</strain>
    </source>
</reference>
<keyword evidence="2" id="KW-1185">Reference proteome</keyword>
<dbReference type="Proteomes" id="UP000323502">
    <property type="component" value="Unassembled WGS sequence"/>
</dbReference>
<name>A0A1G7IIB6_9SPHN</name>
<dbReference type="RefSeq" id="WP_162853751.1">
    <property type="nucleotide sequence ID" value="NZ_FNBI01000002.1"/>
</dbReference>